<evidence type="ECO:0000313" key="2">
    <source>
        <dbReference type="EMBL" id="GAW09837.1"/>
    </source>
</evidence>
<dbReference type="Proteomes" id="UP000188533">
    <property type="component" value="Unassembled WGS sequence"/>
</dbReference>
<dbReference type="AlphaFoldDB" id="A0A1Q3ERK2"/>
<accession>A0A1Q3ERK2</accession>
<proteinExistence type="predicted"/>
<reference evidence="2 3" key="1">
    <citation type="submission" date="2016-08" db="EMBL/GenBank/DDBJ databases">
        <authorList>
            <consortium name="Lentinula edodes genome sequencing consortium"/>
            <person name="Sakamoto Y."/>
            <person name="Nakade K."/>
            <person name="Sato S."/>
            <person name="Yoshida Y."/>
            <person name="Miyazaki K."/>
            <person name="Natsume S."/>
            <person name="Konno N."/>
        </authorList>
    </citation>
    <scope>NUCLEOTIDE SEQUENCE [LARGE SCALE GENOMIC DNA]</scope>
    <source>
        <strain evidence="2 3">NBRC 111202</strain>
    </source>
</reference>
<name>A0A1Q3ERK2_LENED</name>
<organism evidence="2 3">
    <name type="scientific">Lentinula edodes</name>
    <name type="common">Shiitake mushroom</name>
    <name type="synonym">Lentinus edodes</name>
    <dbReference type="NCBI Taxonomy" id="5353"/>
    <lineage>
        <taxon>Eukaryota</taxon>
        <taxon>Fungi</taxon>
        <taxon>Dikarya</taxon>
        <taxon>Basidiomycota</taxon>
        <taxon>Agaricomycotina</taxon>
        <taxon>Agaricomycetes</taxon>
        <taxon>Agaricomycetidae</taxon>
        <taxon>Agaricales</taxon>
        <taxon>Marasmiineae</taxon>
        <taxon>Omphalotaceae</taxon>
        <taxon>Lentinula</taxon>
    </lineage>
</organism>
<keyword evidence="3" id="KW-1185">Reference proteome</keyword>
<evidence type="ECO:0000256" key="1">
    <source>
        <dbReference type="SAM" id="MobiDB-lite"/>
    </source>
</evidence>
<feature type="region of interest" description="Disordered" evidence="1">
    <location>
        <begin position="80"/>
        <end position="163"/>
    </location>
</feature>
<comment type="caution">
    <text evidence="2">The sequence shown here is derived from an EMBL/GenBank/DDBJ whole genome shotgun (WGS) entry which is preliminary data.</text>
</comment>
<protein>
    <submittedName>
        <fullName evidence="2">Uncharacterized protein</fullName>
    </submittedName>
</protein>
<feature type="compositionally biased region" description="Acidic residues" evidence="1">
    <location>
        <begin position="127"/>
        <end position="163"/>
    </location>
</feature>
<reference evidence="2 3" key="2">
    <citation type="submission" date="2017-02" db="EMBL/GenBank/DDBJ databases">
        <title>A genome survey and senescence transcriptome analysis in Lentinula edodes.</title>
        <authorList>
            <person name="Sakamoto Y."/>
            <person name="Nakade K."/>
            <person name="Sato S."/>
            <person name="Yoshida Y."/>
            <person name="Miyazaki K."/>
            <person name="Natsume S."/>
            <person name="Konno N."/>
        </authorList>
    </citation>
    <scope>NUCLEOTIDE SEQUENCE [LARGE SCALE GENOMIC DNA]</scope>
    <source>
        <strain evidence="2 3">NBRC 111202</strain>
    </source>
</reference>
<gene>
    <name evidence="2" type="ORF">LENED_012036</name>
</gene>
<sequence length="163" mass="18651">MNYPNFRTKISAKYKVKIIGWPIDVPLVSPRDITDPSKLDTLYDAWRSGSAYWSTMDKQEYKRFIQQLDNDKAAGLQIEIPRKGRSDIGGTHQKATAKHSRENDTEEPPAKCKRTSLSTSKTAVIVPEEDQDENNDDEENVEGENMEEENVEEEDEGEDELDE</sequence>
<dbReference type="EMBL" id="BDGU01001344">
    <property type="protein sequence ID" value="GAW09837.1"/>
    <property type="molecule type" value="Genomic_DNA"/>
</dbReference>
<dbReference type="STRING" id="5353.A0A1Q3ERK2"/>
<evidence type="ECO:0000313" key="3">
    <source>
        <dbReference type="Proteomes" id="UP000188533"/>
    </source>
</evidence>